<dbReference type="Gene3D" id="3.30.559.30">
    <property type="entry name" value="Nonribosomal peptide synthetase, condensation domain"/>
    <property type="match status" value="1"/>
</dbReference>
<evidence type="ECO:0000259" key="4">
    <source>
        <dbReference type="PROSITE" id="PS50075"/>
    </source>
</evidence>
<dbReference type="Pfam" id="PF00501">
    <property type="entry name" value="AMP-binding"/>
    <property type="match status" value="2"/>
</dbReference>
<dbReference type="NCBIfam" id="TIGR01733">
    <property type="entry name" value="AA-adenyl-dom"/>
    <property type="match status" value="1"/>
</dbReference>
<dbReference type="InterPro" id="IPR000873">
    <property type="entry name" value="AMP-dep_synth/lig_dom"/>
</dbReference>
<dbReference type="GO" id="GO:0031177">
    <property type="term" value="F:phosphopantetheine binding"/>
    <property type="evidence" value="ECO:0007669"/>
    <property type="project" value="InterPro"/>
</dbReference>
<dbReference type="Proteomes" id="UP000655751">
    <property type="component" value="Unassembled WGS sequence"/>
</dbReference>
<evidence type="ECO:0000256" key="2">
    <source>
        <dbReference type="ARBA" id="ARBA00022553"/>
    </source>
</evidence>
<dbReference type="FunFam" id="3.40.50.980:FF:000001">
    <property type="entry name" value="Non-ribosomal peptide synthetase"/>
    <property type="match status" value="1"/>
</dbReference>
<dbReference type="Pfam" id="PF00550">
    <property type="entry name" value="PP-binding"/>
    <property type="match status" value="1"/>
</dbReference>
<dbReference type="InterPro" id="IPR025110">
    <property type="entry name" value="AMP-bd_C"/>
</dbReference>
<dbReference type="Gene3D" id="1.10.1200.10">
    <property type="entry name" value="ACP-like"/>
    <property type="match status" value="1"/>
</dbReference>
<dbReference type="GO" id="GO:0044550">
    <property type="term" value="P:secondary metabolite biosynthetic process"/>
    <property type="evidence" value="ECO:0007669"/>
    <property type="project" value="TreeGrafter"/>
</dbReference>
<dbReference type="InterPro" id="IPR036736">
    <property type="entry name" value="ACP-like_sf"/>
</dbReference>
<dbReference type="GO" id="GO:0005737">
    <property type="term" value="C:cytoplasm"/>
    <property type="evidence" value="ECO:0007669"/>
    <property type="project" value="TreeGrafter"/>
</dbReference>
<dbReference type="InterPro" id="IPR020845">
    <property type="entry name" value="AMP-binding_CS"/>
</dbReference>
<protein>
    <submittedName>
        <fullName evidence="5">Amino acid adenylation domain-containing protein</fullName>
    </submittedName>
</protein>
<dbReference type="GO" id="GO:0043041">
    <property type="term" value="P:amino acid activation for nonribosomal peptide biosynthetic process"/>
    <property type="evidence" value="ECO:0007669"/>
    <property type="project" value="TreeGrafter"/>
</dbReference>
<reference evidence="5" key="1">
    <citation type="submission" date="2020-11" db="EMBL/GenBank/DDBJ databases">
        <title>Nocardia NEAU-351.nov., a novel actinomycete isolated from the cow dung.</title>
        <authorList>
            <person name="Zhang X."/>
        </authorList>
    </citation>
    <scope>NUCLEOTIDE SEQUENCE</scope>
    <source>
        <strain evidence="5">NEAU-351</strain>
    </source>
</reference>
<evidence type="ECO:0000313" key="6">
    <source>
        <dbReference type="Proteomes" id="UP000655751"/>
    </source>
</evidence>
<dbReference type="SMART" id="SM00823">
    <property type="entry name" value="PKS_PP"/>
    <property type="match status" value="1"/>
</dbReference>
<keyword evidence="2" id="KW-0597">Phosphoprotein</keyword>
<dbReference type="InterPro" id="IPR010071">
    <property type="entry name" value="AA_adenyl_dom"/>
</dbReference>
<keyword evidence="6" id="KW-1185">Reference proteome</keyword>
<feature type="domain" description="Carrier" evidence="4">
    <location>
        <begin position="1242"/>
        <end position="1316"/>
    </location>
</feature>
<evidence type="ECO:0000313" key="5">
    <source>
        <dbReference type="EMBL" id="MBH0781003.1"/>
    </source>
</evidence>
<dbReference type="CDD" id="cd04433">
    <property type="entry name" value="AFD_class_I"/>
    <property type="match status" value="1"/>
</dbReference>
<dbReference type="RefSeq" id="WP_196153311.1">
    <property type="nucleotide sequence ID" value="NZ_JADMLG010000020.1"/>
</dbReference>
<dbReference type="SUPFAM" id="SSF47336">
    <property type="entry name" value="ACP-like"/>
    <property type="match status" value="1"/>
</dbReference>
<dbReference type="Gene3D" id="3.40.50.12780">
    <property type="entry name" value="N-terminal domain of ligase-like"/>
    <property type="match status" value="2"/>
</dbReference>
<name>A0A931II42_9NOCA</name>
<dbReference type="InterPro" id="IPR042099">
    <property type="entry name" value="ANL_N_sf"/>
</dbReference>
<comment type="caution">
    <text evidence="5">The sequence shown here is derived from an EMBL/GenBank/DDBJ whole genome shotgun (WGS) entry which is preliminary data.</text>
</comment>
<organism evidence="5 6">
    <name type="scientific">Nocardia bovistercoris</name>
    <dbReference type="NCBI Taxonomy" id="2785916"/>
    <lineage>
        <taxon>Bacteria</taxon>
        <taxon>Bacillati</taxon>
        <taxon>Actinomycetota</taxon>
        <taxon>Actinomycetes</taxon>
        <taxon>Mycobacteriales</taxon>
        <taxon>Nocardiaceae</taxon>
        <taxon>Nocardia</taxon>
    </lineage>
</organism>
<dbReference type="InterPro" id="IPR020806">
    <property type="entry name" value="PKS_PP-bd"/>
</dbReference>
<dbReference type="PROSITE" id="PS50075">
    <property type="entry name" value="CARRIER"/>
    <property type="match status" value="1"/>
</dbReference>
<dbReference type="SUPFAM" id="SSF56801">
    <property type="entry name" value="Acetyl-CoA synthetase-like"/>
    <property type="match status" value="2"/>
</dbReference>
<dbReference type="PANTHER" id="PTHR45527">
    <property type="entry name" value="NONRIBOSOMAL PEPTIDE SYNTHETASE"/>
    <property type="match status" value="1"/>
</dbReference>
<evidence type="ECO:0000256" key="3">
    <source>
        <dbReference type="SAM" id="MobiDB-lite"/>
    </source>
</evidence>
<dbReference type="PROSITE" id="PS00455">
    <property type="entry name" value="AMP_BINDING"/>
    <property type="match status" value="2"/>
</dbReference>
<feature type="region of interest" description="Disordered" evidence="3">
    <location>
        <begin position="728"/>
        <end position="747"/>
    </location>
</feature>
<evidence type="ECO:0000256" key="1">
    <source>
        <dbReference type="ARBA" id="ARBA00022450"/>
    </source>
</evidence>
<sequence length="1329" mass="139703">MRRNDHYVRRILGRLDADPGAITVTLGDEPFSAERVARAIRTTAAWMRSAGVGPGASVAVLTSPNTPATLIYRYGANLLGATAVHIRGINAADPHDEMSPRVQAEILAGLRPTVLAVDQDNLERARGLRASAGSEFGIVAPGPSGPGVLDMTLAPASEFDDSTAAAPEIAAVTFTSGSSGRPKGVSWPFAVKNDMAAVMVDAEPAVCLVTGSLTHSSGFSADDVIIAGGAVVLHNGFEAEAVLRAVARHGVTRLVLASPQVYALTDHPAFDDYDLSSLREVYYTGSPAAPERMAAAAKSLGPVLFQVYGTSETGMISQLTPQDHLDPDLRRTVGRPPANVRITIRDPRDGDRVLAPGVSGEICASGPWAMSHYWNDPEQTARVVHDGWVRTGDIGRLDESGYLTLDGRLDGVLKGYGVLIYPEAVERVLLEHADVAQAAVFGIEDADRLARVDAVVTPTSGSTPRPDELRGHVAEALGDHHTPVEIEVRPVLPLRGSAKPDRNLLRKQALGARHWRSTLHEVTGTSLLRDLITPPAGDIPDAAFLVRRIDAATAGCTREEPAAQSAVRAVWAALLRLLGAGAPVVFGQREAGADPDLGPLVVTVAPPDSLGVVAERAGQAAATAAEHAALGPQGLAVLDAAADTLFDTAVGFGRPGKTLPDLARPLTAELRVDREASELVLTLVTDPRRIGPAPAAWLLDLVVRLLETFRESPDRPLARLDLLDAHTRHRAPRDRDTTPQPRRPATLGRLWQRAAEEHADRPAVEAAGVPTSYAELDRRAGRLATALAAAGAAPGRLVALVLPRSVDLITAVLATARTGAAFVPVDPGYPRERIAAMLADCDPTAVCTTASAEFPSIRPLPVIHVDDRETLAGADVFPLVESRQTDPAYVIFTSGTTGRPKGVAVTNAGLANLAATKREGLGLDDTARLLQFASPSFDAFVAELTGAFTSGATVVVPPPGPLAADALTAVLVEHGITHAILPPVALSSMDPTAVPGLRGLISAGEECPAELAARWSRGRRMVNAYGPTEVTVCATQSGPLVNGGRPTIGRPIAGARVHVLGPALQPVATAFRGELYVAGPGVARGYLNRPAATAERFVADPFGPPGSRMYRTGDIGSWREDGDLDFHGRADDQIKLRGFRIEPREVAAVLEELPAVTRAVVGVRADRAGRARLVAWVVPVGEAPDDAQLRDHAARRLPQHMVPTGYVVVRTLPVTPNGKLDLAALPAFAESESPALATAQPTLRTPAERTLAALFEELLEATDVGVDSNFFALGGDSMLAISLIRRARQAGLALSPKEILANPTVGALAAVATSLSSAPARNPHVEGHR</sequence>
<dbReference type="SUPFAM" id="SSF52777">
    <property type="entry name" value="CoA-dependent acyltransferases"/>
    <property type="match status" value="1"/>
</dbReference>
<dbReference type="InterPro" id="IPR045851">
    <property type="entry name" value="AMP-bd_C_sf"/>
</dbReference>
<dbReference type="EMBL" id="JADMLG010000020">
    <property type="protein sequence ID" value="MBH0781003.1"/>
    <property type="molecule type" value="Genomic_DNA"/>
</dbReference>
<proteinExistence type="predicted"/>
<dbReference type="PANTHER" id="PTHR45527:SF1">
    <property type="entry name" value="FATTY ACID SYNTHASE"/>
    <property type="match status" value="1"/>
</dbReference>
<accession>A0A931II42</accession>
<dbReference type="InterPro" id="IPR009081">
    <property type="entry name" value="PP-bd_ACP"/>
</dbReference>
<dbReference type="Pfam" id="PF13193">
    <property type="entry name" value="AMP-binding_C"/>
    <property type="match status" value="2"/>
</dbReference>
<keyword evidence="1" id="KW-0596">Phosphopantetheine</keyword>
<gene>
    <name evidence="5" type="ORF">IT779_32500</name>
</gene>
<dbReference type="Gene3D" id="3.30.300.30">
    <property type="match status" value="2"/>
</dbReference>